<dbReference type="InterPro" id="IPR000866">
    <property type="entry name" value="AhpC/TSA"/>
</dbReference>
<dbReference type="InterPro" id="IPR050553">
    <property type="entry name" value="Thioredoxin_ResA/DsbE_sf"/>
</dbReference>
<dbReference type="CDD" id="cd02966">
    <property type="entry name" value="TlpA_like_family"/>
    <property type="match status" value="1"/>
</dbReference>
<organism evidence="2">
    <name type="scientific">invertebrate metagenome</name>
    <dbReference type="NCBI Taxonomy" id="1711999"/>
    <lineage>
        <taxon>unclassified sequences</taxon>
        <taxon>metagenomes</taxon>
        <taxon>organismal metagenomes</taxon>
    </lineage>
</organism>
<dbReference type="InterPro" id="IPR036249">
    <property type="entry name" value="Thioredoxin-like_sf"/>
</dbReference>
<dbReference type="Pfam" id="PF00578">
    <property type="entry name" value="AhpC-TSA"/>
    <property type="match status" value="1"/>
</dbReference>
<name>A0A484HA71_9ZZZZ</name>
<evidence type="ECO:0000313" key="2">
    <source>
        <dbReference type="EMBL" id="VBB69733.1"/>
    </source>
</evidence>
<dbReference type="PROSITE" id="PS51352">
    <property type="entry name" value="THIOREDOXIN_2"/>
    <property type="match status" value="1"/>
</dbReference>
<protein>
    <submittedName>
        <fullName evidence="2">Thiol:disulfide oxidoreductase TlpA</fullName>
    </submittedName>
</protein>
<reference evidence="2" key="1">
    <citation type="submission" date="2018-10" db="EMBL/GenBank/DDBJ databases">
        <authorList>
            <person name="Gruber-Vodicka H."/>
            <person name="Jaeckle O."/>
        </authorList>
    </citation>
    <scope>NUCLEOTIDE SEQUENCE</scope>
</reference>
<accession>A0A484HA71</accession>
<evidence type="ECO:0000259" key="1">
    <source>
        <dbReference type="PROSITE" id="PS51352"/>
    </source>
</evidence>
<dbReference type="GO" id="GO:0016491">
    <property type="term" value="F:oxidoreductase activity"/>
    <property type="evidence" value="ECO:0007669"/>
    <property type="project" value="InterPro"/>
</dbReference>
<dbReference type="Gene3D" id="3.40.30.10">
    <property type="entry name" value="Glutaredoxin"/>
    <property type="match status" value="1"/>
</dbReference>
<dbReference type="AlphaFoldDB" id="A0A484HA71"/>
<gene>
    <name evidence="2" type="ORF">RIEGSTA812A_PEG_1206</name>
</gene>
<proteinExistence type="predicted"/>
<dbReference type="GO" id="GO:0016209">
    <property type="term" value="F:antioxidant activity"/>
    <property type="evidence" value="ECO:0007669"/>
    <property type="project" value="InterPro"/>
</dbReference>
<sequence>MSKRITLLLGMIIATTLTITSFSVALWCTGTQELPADRSRPQQTGILIPLDPPQPVPDVSILTQDGHQVTLAERAKGPLTVVNLWATWCLPCIREMPSLNRLRQAVAGITVLAISEDATLEQAQAFLVREGLTGLGLYHDPRGRLAQALGMQGLPSTYILQATGRVVARLEGEATWDSPRMIARLQALRAASTVSPVLPAEETFHPPQEQQHSSIWLTGLVQRLRRHYATNDT</sequence>
<dbReference type="PANTHER" id="PTHR42852:SF13">
    <property type="entry name" value="PROTEIN DIPZ"/>
    <property type="match status" value="1"/>
</dbReference>
<dbReference type="PANTHER" id="PTHR42852">
    <property type="entry name" value="THIOL:DISULFIDE INTERCHANGE PROTEIN DSBE"/>
    <property type="match status" value="1"/>
</dbReference>
<dbReference type="InterPro" id="IPR013766">
    <property type="entry name" value="Thioredoxin_domain"/>
</dbReference>
<dbReference type="EMBL" id="LR026963">
    <property type="protein sequence ID" value="VBB69733.1"/>
    <property type="molecule type" value="Genomic_DNA"/>
</dbReference>
<feature type="domain" description="Thioredoxin" evidence="1">
    <location>
        <begin position="50"/>
        <end position="190"/>
    </location>
</feature>
<dbReference type="SUPFAM" id="SSF52833">
    <property type="entry name" value="Thioredoxin-like"/>
    <property type="match status" value="1"/>
</dbReference>